<protein>
    <submittedName>
        <fullName evidence="1">Uncharacterized protein</fullName>
    </submittedName>
</protein>
<gene>
    <name evidence="1" type="ORF">LCGC14_0600510</name>
</gene>
<sequence length="78" mass="9072">MRLCEQSTSDLLNNMQDEASEIIDRSQNDFRERLVKNRIDKINVREVALARDIQHAVDGLNDKINEARELFKETGKIT</sequence>
<evidence type="ECO:0000313" key="1">
    <source>
        <dbReference type="EMBL" id="KKN53620.1"/>
    </source>
</evidence>
<dbReference type="EMBL" id="LAZR01000963">
    <property type="protein sequence ID" value="KKN53620.1"/>
    <property type="molecule type" value="Genomic_DNA"/>
</dbReference>
<name>A0A0F9RAS2_9ZZZZ</name>
<proteinExistence type="predicted"/>
<accession>A0A0F9RAS2</accession>
<comment type="caution">
    <text evidence="1">The sequence shown here is derived from an EMBL/GenBank/DDBJ whole genome shotgun (WGS) entry which is preliminary data.</text>
</comment>
<reference evidence="1" key="1">
    <citation type="journal article" date="2015" name="Nature">
        <title>Complex archaea that bridge the gap between prokaryotes and eukaryotes.</title>
        <authorList>
            <person name="Spang A."/>
            <person name="Saw J.H."/>
            <person name="Jorgensen S.L."/>
            <person name="Zaremba-Niedzwiedzka K."/>
            <person name="Martijn J."/>
            <person name="Lind A.E."/>
            <person name="van Eijk R."/>
            <person name="Schleper C."/>
            <person name="Guy L."/>
            <person name="Ettema T.J."/>
        </authorList>
    </citation>
    <scope>NUCLEOTIDE SEQUENCE</scope>
</reference>
<dbReference type="AlphaFoldDB" id="A0A0F9RAS2"/>
<organism evidence="1">
    <name type="scientific">marine sediment metagenome</name>
    <dbReference type="NCBI Taxonomy" id="412755"/>
    <lineage>
        <taxon>unclassified sequences</taxon>
        <taxon>metagenomes</taxon>
        <taxon>ecological metagenomes</taxon>
    </lineage>
</organism>